<gene>
    <name evidence="1" type="ORF">PbB2_02861</name>
</gene>
<dbReference type="RefSeq" id="WP_108986067.1">
    <property type="nucleotide sequence ID" value="NZ_BFBR01000010.1"/>
</dbReference>
<protein>
    <submittedName>
        <fullName evidence="1">Uncharacterized protein</fullName>
    </submittedName>
</protein>
<organism evidence="1 2">
    <name type="scientific">Candidatus Phycosocius bacilliformis</name>
    <dbReference type="NCBI Taxonomy" id="1445552"/>
    <lineage>
        <taxon>Bacteria</taxon>
        <taxon>Pseudomonadati</taxon>
        <taxon>Pseudomonadota</taxon>
        <taxon>Alphaproteobacteria</taxon>
        <taxon>Caulobacterales</taxon>
        <taxon>Caulobacterales incertae sedis</taxon>
        <taxon>Candidatus Phycosocius</taxon>
    </lineage>
</organism>
<name>A0A2P2EDM1_9PROT</name>
<accession>A0A2P2EDM1</accession>
<dbReference type="Proteomes" id="UP000245086">
    <property type="component" value="Unassembled WGS sequence"/>
</dbReference>
<reference evidence="1 2" key="1">
    <citation type="journal article" date="2018" name="Genome Announc.">
        <title>Draft Genome Sequence of "Candidatus Phycosocius bacilliformis," an Alphaproteobacterial Ectosymbiont of the Hydrocarbon-Producing Green Alga Botryococcus braunii.</title>
        <authorList>
            <person name="Tanabe Y."/>
            <person name="Yamaguchi H."/>
            <person name="Watanabe M.M."/>
        </authorList>
    </citation>
    <scope>NUCLEOTIDE SEQUENCE [LARGE SCALE GENOMIC DNA]</scope>
    <source>
        <strain evidence="1 2">BOTRYCO-2</strain>
    </source>
</reference>
<dbReference type="EMBL" id="BFBR01000010">
    <property type="protein sequence ID" value="GBF59169.1"/>
    <property type="molecule type" value="Genomic_DNA"/>
</dbReference>
<dbReference type="AlphaFoldDB" id="A0A2P2EDM1"/>
<proteinExistence type="predicted"/>
<keyword evidence="2" id="KW-1185">Reference proteome</keyword>
<comment type="caution">
    <text evidence="1">The sequence shown here is derived from an EMBL/GenBank/DDBJ whole genome shotgun (WGS) entry which is preliminary data.</text>
</comment>
<sequence>MEHTVTEVPYSHIAQLKSDFVPIDKRDGITLVAGFRIETDAVGFNLYSYSEQAGTNQLQS</sequence>
<evidence type="ECO:0000313" key="2">
    <source>
        <dbReference type="Proteomes" id="UP000245086"/>
    </source>
</evidence>
<evidence type="ECO:0000313" key="1">
    <source>
        <dbReference type="EMBL" id="GBF59169.1"/>
    </source>
</evidence>